<keyword evidence="5" id="KW-1185">Reference proteome</keyword>
<dbReference type="Pfam" id="PF25917">
    <property type="entry name" value="BSH_RND"/>
    <property type="match status" value="1"/>
</dbReference>
<dbReference type="GO" id="GO:1990281">
    <property type="term" value="C:efflux pump complex"/>
    <property type="evidence" value="ECO:0007669"/>
    <property type="project" value="TreeGrafter"/>
</dbReference>
<dbReference type="OrthoDB" id="9809068at2"/>
<dbReference type="EMBL" id="VDCS01000016">
    <property type="protein sequence ID" value="TNJ41921.1"/>
    <property type="molecule type" value="Genomic_DNA"/>
</dbReference>
<dbReference type="PANTHER" id="PTHR30469:SF33">
    <property type="entry name" value="SLR1207 PROTEIN"/>
    <property type="match status" value="1"/>
</dbReference>
<sequence length="374" mass="41120">MNKTVKIILVLVVVILLAFVLKYFKDANSKAIVDFKVEEPFITSINTKAVATGKLNPEEEVELKPQISGIVDKILVEEGDHVKKGDLIATIRVVPNEQNLVSAKSRIATAKLSFENANTLYLRNKALYDKGVISKQDFENSELSYFQAKESLVQAQNDYQIIKLGSISGGSSANTNIIAQIPGTILEIPVREGDQVIQSNNFNAGTTIATIADMSKMIFEGKVDEAEVGKLEEGKEIKVVLGAIQDKEFPANLTFVAPKGVEENGAVQFTIKADVKIDTVTNIRAGYSANAEIDIEGKEDVLAIREALLQYNRITEKPFVEVQNETGKFEKKDVELGLSDGINVEIVEGVKEGDKIKVWNKASKDNEDDKDKDE</sequence>
<dbReference type="AlphaFoldDB" id="A0A5C4SG28"/>
<evidence type="ECO:0000259" key="3">
    <source>
        <dbReference type="Pfam" id="PF25917"/>
    </source>
</evidence>
<keyword evidence="2" id="KW-0472">Membrane</keyword>
<evidence type="ECO:0000256" key="2">
    <source>
        <dbReference type="SAM" id="Phobius"/>
    </source>
</evidence>
<dbReference type="Gene3D" id="1.10.287.470">
    <property type="entry name" value="Helix hairpin bin"/>
    <property type="match status" value="1"/>
</dbReference>
<dbReference type="NCBIfam" id="TIGR01730">
    <property type="entry name" value="RND_mfp"/>
    <property type="match status" value="1"/>
</dbReference>
<protein>
    <submittedName>
        <fullName evidence="4">Efflux RND transporter periplasmic adaptor subunit</fullName>
    </submittedName>
</protein>
<comment type="caution">
    <text evidence="4">The sequence shown here is derived from an EMBL/GenBank/DDBJ whole genome shotgun (WGS) entry which is preliminary data.</text>
</comment>
<organism evidence="4 5">
    <name type="scientific">Allotamlana fucoidanivorans</name>
    <dbReference type="NCBI Taxonomy" id="2583814"/>
    <lineage>
        <taxon>Bacteria</taxon>
        <taxon>Pseudomonadati</taxon>
        <taxon>Bacteroidota</taxon>
        <taxon>Flavobacteriia</taxon>
        <taxon>Flavobacteriales</taxon>
        <taxon>Flavobacteriaceae</taxon>
        <taxon>Allotamlana</taxon>
    </lineage>
</organism>
<dbReference type="InterPro" id="IPR006143">
    <property type="entry name" value="RND_pump_MFP"/>
</dbReference>
<keyword evidence="2" id="KW-0812">Transmembrane</keyword>
<dbReference type="Gene3D" id="2.40.420.20">
    <property type="match status" value="1"/>
</dbReference>
<evidence type="ECO:0000256" key="1">
    <source>
        <dbReference type="ARBA" id="ARBA00009477"/>
    </source>
</evidence>
<dbReference type="InterPro" id="IPR058625">
    <property type="entry name" value="MdtA-like_BSH"/>
</dbReference>
<comment type="similarity">
    <text evidence="1">Belongs to the membrane fusion protein (MFP) (TC 8.A.1) family.</text>
</comment>
<gene>
    <name evidence="4" type="ORF">FGF67_15295</name>
</gene>
<keyword evidence="2" id="KW-1133">Transmembrane helix</keyword>
<name>A0A5C4SG28_9FLAO</name>
<feature type="domain" description="Multidrug resistance protein MdtA-like barrel-sandwich hybrid" evidence="3">
    <location>
        <begin position="60"/>
        <end position="200"/>
    </location>
</feature>
<dbReference type="RefSeq" id="WP_139698631.1">
    <property type="nucleotide sequence ID" value="NZ_CP074074.1"/>
</dbReference>
<dbReference type="SUPFAM" id="SSF111369">
    <property type="entry name" value="HlyD-like secretion proteins"/>
    <property type="match status" value="1"/>
</dbReference>
<evidence type="ECO:0000313" key="5">
    <source>
        <dbReference type="Proteomes" id="UP000308713"/>
    </source>
</evidence>
<reference evidence="4 5" key="1">
    <citation type="submission" date="2019-05" db="EMBL/GenBank/DDBJ databases">
        <title>Tamlana fucoidanivorans sp. nov., isolated from the surface of algae collected from Fujian province in China.</title>
        <authorList>
            <person name="Li J."/>
        </authorList>
    </citation>
    <scope>NUCLEOTIDE SEQUENCE [LARGE SCALE GENOMIC DNA]</scope>
    <source>
        <strain evidence="4 5">CW2-9</strain>
    </source>
</reference>
<evidence type="ECO:0000313" key="4">
    <source>
        <dbReference type="EMBL" id="TNJ41921.1"/>
    </source>
</evidence>
<dbReference type="PANTHER" id="PTHR30469">
    <property type="entry name" value="MULTIDRUG RESISTANCE PROTEIN MDTA"/>
    <property type="match status" value="1"/>
</dbReference>
<dbReference type="Proteomes" id="UP000308713">
    <property type="component" value="Unassembled WGS sequence"/>
</dbReference>
<dbReference type="GO" id="GO:0015562">
    <property type="term" value="F:efflux transmembrane transporter activity"/>
    <property type="evidence" value="ECO:0007669"/>
    <property type="project" value="InterPro"/>
</dbReference>
<accession>A0A5C4SG28</accession>
<feature type="transmembrane region" description="Helical" evidence="2">
    <location>
        <begin position="7"/>
        <end position="24"/>
    </location>
</feature>
<dbReference type="Gene3D" id="2.40.30.170">
    <property type="match status" value="1"/>
</dbReference>
<proteinExistence type="inferred from homology"/>
<dbReference type="Gene3D" id="2.40.50.100">
    <property type="match status" value="1"/>
</dbReference>